<protein>
    <submittedName>
        <fullName evidence="2">Alpha-D-ribose 1-methylphosphonate 5-triphosphate diphosphatase</fullName>
    </submittedName>
</protein>
<dbReference type="NCBIfam" id="NF011981">
    <property type="entry name" value="PRK15446.1-2"/>
    <property type="match status" value="1"/>
</dbReference>
<dbReference type="InterPro" id="IPR012696">
    <property type="entry name" value="PhnM"/>
</dbReference>
<reference evidence="2 3" key="1">
    <citation type="submission" date="2018-07" db="EMBL/GenBank/DDBJ databases">
        <title>Genomic Encyclopedia of Type Strains, Phase III (KMG-III): the genomes of soil and plant-associated and newly described type strains.</title>
        <authorList>
            <person name="Whitman W."/>
        </authorList>
    </citation>
    <scope>NUCLEOTIDE SEQUENCE [LARGE SCALE GENOMIC DNA]</scope>
    <source>
        <strain evidence="2 3">CECT 8488</strain>
    </source>
</reference>
<gene>
    <name evidence="2" type="ORF">DFP90_11375</name>
</gene>
<dbReference type="NCBIfam" id="NF011983">
    <property type="entry name" value="PRK15446.1-4"/>
    <property type="match status" value="1"/>
</dbReference>
<dbReference type="AlphaFoldDB" id="A0A3D9H5U8"/>
<dbReference type="InterPro" id="IPR006680">
    <property type="entry name" value="Amidohydro-rel"/>
</dbReference>
<comment type="caution">
    <text evidence="2">The sequence shown here is derived from an EMBL/GenBank/DDBJ whole genome shotgun (WGS) entry which is preliminary data.</text>
</comment>
<dbReference type="NCBIfam" id="NF011987">
    <property type="entry name" value="PRK15446.2-3"/>
    <property type="match status" value="1"/>
</dbReference>
<keyword evidence="3" id="KW-1185">Reference proteome</keyword>
<dbReference type="Gene3D" id="2.30.40.10">
    <property type="entry name" value="Urease, subunit C, domain 1"/>
    <property type="match status" value="1"/>
</dbReference>
<dbReference type="InterPro" id="IPR032466">
    <property type="entry name" value="Metal_Hydrolase"/>
</dbReference>
<dbReference type="EMBL" id="QRDW01000013">
    <property type="protein sequence ID" value="RED44870.1"/>
    <property type="molecule type" value="Genomic_DNA"/>
</dbReference>
<dbReference type="InterPro" id="IPR051781">
    <property type="entry name" value="Metallo-dep_Hydrolase"/>
</dbReference>
<dbReference type="PIRSF" id="PIRSF038971">
    <property type="entry name" value="PhnM"/>
    <property type="match status" value="1"/>
</dbReference>
<proteinExistence type="predicted"/>
<dbReference type="PANTHER" id="PTHR43135">
    <property type="entry name" value="ALPHA-D-RIBOSE 1-METHYLPHOSPHONATE 5-TRIPHOSPHATE DIPHOSPHATASE"/>
    <property type="match status" value="1"/>
</dbReference>
<dbReference type="PANTHER" id="PTHR43135:SF3">
    <property type="entry name" value="ALPHA-D-RIBOSE 1-METHYLPHOSPHONATE 5-TRIPHOSPHATE DIPHOSPHATASE"/>
    <property type="match status" value="1"/>
</dbReference>
<dbReference type="OrthoDB" id="9785413at2"/>
<dbReference type="Proteomes" id="UP000256845">
    <property type="component" value="Unassembled WGS sequence"/>
</dbReference>
<dbReference type="InterPro" id="IPR011059">
    <property type="entry name" value="Metal-dep_hydrolase_composite"/>
</dbReference>
<sequence length="380" mass="41521">MREEVFTNANIVLAGEVIHGTIQIRDGQIADLASGCSMLPGAMDLEGDFLLPGFVELHTDNMEKHMTPRPKTEWPSVSAAVAHDGQLAISGITTVLDAVALGDVKEGSSRITRLKEMIGGMRNAREAGLLRVEHFLHLRCEVSYPDLPAALDGLATEPGVKMFSVMDHTPGQRQFVSMDAYYTYYQGKFGLTDREMDAFIAARKREQQEYSHRYRQMVVELARSYDITLASHDDATLAHVEEAVEDGMSVAEFPTTLEAAAASHAAGLKVMMGGPNIVRGRSHSGNVSARDLAAEKVLDVISSDYVPHSLLQAAMILHDDFDHIALPDAIRLISKNPAESIGLDDRGEILPGKRADLVHMHHSPHHPVIRGVWSGGHRVA</sequence>
<organism evidence="2 3">
    <name type="scientific">Aestuariispira insulae</name>
    <dbReference type="NCBI Taxonomy" id="1461337"/>
    <lineage>
        <taxon>Bacteria</taxon>
        <taxon>Pseudomonadati</taxon>
        <taxon>Pseudomonadota</taxon>
        <taxon>Alphaproteobacteria</taxon>
        <taxon>Rhodospirillales</taxon>
        <taxon>Kiloniellaceae</taxon>
        <taxon>Aestuariispira</taxon>
    </lineage>
</organism>
<dbReference type="Pfam" id="PF01979">
    <property type="entry name" value="Amidohydro_1"/>
    <property type="match status" value="1"/>
</dbReference>
<accession>A0A3D9H5U8</accession>
<dbReference type="RefSeq" id="WP_115938889.1">
    <property type="nucleotide sequence ID" value="NZ_QRDW01000013.1"/>
</dbReference>
<dbReference type="GO" id="GO:0016810">
    <property type="term" value="F:hydrolase activity, acting on carbon-nitrogen (but not peptide) bonds"/>
    <property type="evidence" value="ECO:0007669"/>
    <property type="project" value="InterPro"/>
</dbReference>
<dbReference type="SUPFAM" id="SSF51338">
    <property type="entry name" value="Composite domain of metallo-dependent hydrolases"/>
    <property type="match status" value="1"/>
</dbReference>
<evidence type="ECO:0000313" key="3">
    <source>
        <dbReference type="Proteomes" id="UP000256845"/>
    </source>
</evidence>
<evidence type="ECO:0000313" key="2">
    <source>
        <dbReference type="EMBL" id="RED44870.1"/>
    </source>
</evidence>
<dbReference type="SUPFAM" id="SSF51556">
    <property type="entry name" value="Metallo-dependent hydrolases"/>
    <property type="match status" value="1"/>
</dbReference>
<dbReference type="GO" id="GO:0019700">
    <property type="term" value="P:organic phosphonate catabolic process"/>
    <property type="evidence" value="ECO:0007669"/>
    <property type="project" value="InterPro"/>
</dbReference>
<dbReference type="Gene3D" id="3.20.20.140">
    <property type="entry name" value="Metal-dependent hydrolases"/>
    <property type="match status" value="2"/>
</dbReference>
<name>A0A3D9H5U8_9PROT</name>
<feature type="domain" description="Amidohydrolase-related" evidence="1">
    <location>
        <begin position="206"/>
        <end position="360"/>
    </location>
</feature>
<dbReference type="NCBIfam" id="TIGR02318">
    <property type="entry name" value="phosphono_phnM"/>
    <property type="match status" value="1"/>
</dbReference>
<dbReference type="NCBIfam" id="NF011990">
    <property type="entry name" value="PRK15446.2-6"/>
    <property type="match status" value="1"/>
</dbReference>
<dbReference type="NCBIfam" id="NF011984">
    <property type="entry name" value="PRK15446.1-5"/>
    <property type="match status" value="1"/>
</dbReference>
<dbReference type="CDD" id="cd01306">
    <property type="entry name" value="PhnM"/>
    <property type="match status" value="1"/>
</dbReference>
<evidence type="ECO:0000259" key="1">
    <source>
        <dbReference type="Pfam" id="PF01979"/>
    </source>
</evidence>